<feature type="non-terminal residue" evidence="2">
    <location>
        <position position="99"/>
    </location>
</feature>
<accession>C1MWI5</accession>
<dbReference type="GeneID" id="9685369"/>
<dbReference type="PANTHER" id="PTHR46573">
    <property type="entry name" value="WD REPEAT, SAM AND U-BOX DOMAIN-CONTAINING PROTEIN 1"/>
    <property type="match status" value="1"/>
</dbReference>
<dbReference type="PROSITE" id="PS51698">
    <property type="entry name" value="U_BOX"/>
    <property type="match status" value="1"/>
</dbReference>
<dbReference type="AlphaFoldDB" id="C1MWI5"/>
<reference evidence="2 3" key="1">
    <citation type="journal article" date="2009" name="Science">
        <title>Green evolution and dynamic adaptations revealed by genomes of the marine picoeukaryotes Micromonas.</title>
        <authorList>
            <person name="Worden A.Z."/>
            <person name="Lee J.H."/>
            <person name="Mock T."/>
            <person name="Rouze P."/>
            <person name="Simmons M.P."/>
            <person name="Aerts A.L."/>
            <person name="Allen A.E."/>
            <person name="Cuvelier M.L."/>
            <person name="Derelle E."/>
            <person name="Everett M.V."/>
            <person name="Foulon E."/>
            <person name="Grimwood J."/>
            <person name="Gundlach H."/>
            <person name="Henrissat B."/>
            <person name="Napoli C."/>
            <person name="McDonald S.M."/>
            <person name="Parker M.S."/>
            <person name="Rombauts S."/>
            <person name="Salamov A."/>
            <person name="Von Dassow P."/>
            <person name="Badger J.H."/>
            <person name="Coutinho P.M."/>
            <person name="Demir E."/>
            <person name="Dubchak I."/>
            <person name="Gentemann C."/>
            <person name="Eikrem W."/>
            <person name="Gready J.E."/>
            <person name="John U."/>
            <person name="Lanier W."/>
            <person name="Lindquist E.A."/>
            <person name="Lucas S."/>
            <person name="Mayer K.F."/>
            <person name="Moreau H."/>
            <person name="Not F."/>
            <person name="Otillar R."/>
            <person name="Panaud O."/>
            <person name="Pangilinan J."/>
            <person name="Paulsen I."/>
            <person name="Piegu B."/>
            <person name="Poliakov A."/>
            <person name="Robbens S."/>
            <person name="Schmutz J."/>
            <person name="Toulza E."/>
            <person name="Wyss T."/>
            <person name="Zelensky A."/>
            <person name="Zhou K."/>
            <person name="Armbrust E.V."/>
            <person name="Bhattacharya D."/>
            <person name="Goodenough U.W."/>
            <person name="Van de Peer Y."/>
            <person name="Grigoriev I.V."/>
        </authorList>
    </citation>
    <scope>NUCLEOTIDE SEQUENCE [LARGE SCALE GENOMIC DNA]</scope>
    <source>
        <strain evidence="2 3">CCMP1545</strain>
    </source>
</reference>
<dbReference type="InterPro" id="IPR013083">
    <property type="entry name" value="Znf_RING/FYVE/PHD"/>
</dbReference>
<dbReference type="STRING" id="564608.C1MWI5"/>
<dbReference type="Gene3D" id="3.30.40.10">
    <property type="entry name" value="Zinc/RING finger domain, C3HC4 (zinc finger)"/>
    <property type="match status" value="1"/>
</dbReference>
<dbReference type="EMBL" id="GG663741">
    <property type="protein sequence ID" value="EEH56174.1"/>
    <property type="molecule type" value="Genomic_DNA"/>
</dbReference>
<proteinExistence type="predicted"/>
<evidence type="ECO:0000313" key="3">
    <source>
        <dbReference type="Proteomes" id="UP000001876"/>
    </source>
</evidence>
<dbReference type="InterPro" id="IPR003613">
    <property type="entry name" value="Ubox_domain"/>
</dbReference>
<dbReference type="SMART" id="SM00504">
    <property type="entry name" value="Ubox"/>
    <property type="match status" value="1"/>
</dbReference>
<sequence length="99" mass="11193">MGIPQLGFVTGLLYAVRRAGRARADPPDSLRCPITQELFRDPVVVTQTGYTYDRDAIERWLRQKTPPTDPSSNVELYATDIVPNWALRDATNEWCARNG</sequence>
<dbReference type="RefSeq" id="XP_003060222.1">
    <property type="nucleotide sequence ID" value="XM_003060176.1"/>
</dbReference>
<dbReference type="InterPro" id="IPR052085">
    <property type="entry name" value="WD-SAM-U-box"/>
</dbReference>
<dbReference type="eggNOG" id="KOG0167">
    <property type="taxonomic scope" value="Eukaryota"/>
</dbReference>
<dbReference type="GO" id="GO:0016567">
    <property type="term" value="P:protein ubiquitination"/>
    <property type="evidence" value="ECO:0007669"/>
    <property type="project" value="UniProtKB-UniPathway"/>
</dbReference>
<organism evidence="3">
    <name type="scientific">Micromonas pusilla (strain CCMP1545)</name>
    <name type="common">Picoplanktonic green alga</name>
    <dbReference type="NCBI Taxonomy" id="564608"/>
    <lineage>
        <taxon>Eukaryota</taxon>
        <taxon>Viridiplantae</taxon>
        <taxon>Chlorophyta</taxon>
        <taxon>Mamiellophyceae</taxon>
        <taxon>Mamiellales</taxon>
        <taxon>Mamiellaceae</taxon>
        <taxon>Micromonas</taxon>
    </lineage>
</organism>
<feature type="domain" description="U-box" evidence="1">
    <location>
        <begin position="25"/>
        <end position="99"/>
    </location>
</feature>
<dbReference type="Pfam" id="PF04564">
    <property type="entry name" value="U-box"/>
    <property type="match status" value="1"/>
</dbReference>
<gene>
    <name evidence="2" type="ORF">MICPUCDRAFT_18468</name>
</gene>
<protein>
    <submittedName>
        <fullName evidence="2">Predicted protein</fullName>
    </submittedName>
</protein>
<evidence type="ECO:0000259" key="1">
    <source>
        <dbReference type="PROSITE" id="PS51698"/>
    </source>
</evidence>
<dbReference type="UniPathway" id="UPA00143"/>
<dbReference type="OrthoDB" id="2016400at2759"/>
<keyword evidence="3" id="KW-1185">Reference proteome</keyword>
<dbReference type="PANTHER" id="PTHR46573:SF1">
    <property type="entry name" value="WD REPEAT, SAM AND U-BOX DOMAIN-CONTAINING PROTEIN 1"/>
    <property type="match status" value="1"/>
</dbReference>
<dbReference type="GO" id="GO:0004842">
    <property type="term" value="F:ubiquitin-protein transferase activity"/>
    <property type="evidence" value="ECO:0007669"/>
    <property type="project" value="InterPro"/>
</dbReference>
<dbReference type="Proteomes" id="UP000001876">
    <property type="component" value="Unassembled WGS sequence"/>
</dbReference>
<dbReference type="CDD" id="cd16655">
    <property type="entry name" value="RING-Ubox_WDSUB1-like"/>
    <property type="match status" value="1"/>
</dbReference>
<name>C1MWI5_MICPC</name>
<dbReference type="SUPFAM" id="SSF57850">
    <property type="entry name" value="RING/U-box"/>
    <property type="match status" value="1"/>
</dbReference>
<evidence type="ECO:0000313" key="2">
    <source>
        <dbReference type="EMBL" id="EEH56174.1"/>
    </source>
</evidence>
<dbReference type="KEGG" id="mpp:MICPUCDRAFT_18468"/>